<feature type="transmembrane region" description="Helical" evidence="6">
    <location>
        <begin position="17"/>
        <end position="38"/>
    </location>
</feature>
<evidence type="ECO:0000313" key="7">
    <source>
        <dbReference type="EMBL" id="EMT51839.1"/>
    </source>
</evidence>
<evidence type="ECO:0000256" key="6">
    <source>
        <dbReference type="SAM" id="Phobius"/>
    </source>
</evidence>
<feature type="transmembrane region" description="Helical" evidence="6">
    <location>
        <begin position="183"/>
        <end position="204"/>
    </location>
</feature>
<keyword evidence="5 6" id="KW-0472">Membrane</keyword>
<organism evidence="7 8">
    <name type="scientific">Brevibacillus borstelensis AK1</name>
    <dbReference type="NCBI Taxonomy" id="1300222"/>
    <lineage>
        <taxon>Bacteria</taxon>
        <taxon>Bacillati</taxon>
        <taxon>Bacillota</taxon>
        <taxon>Bacilli</taxon>
        <taxon>Bacillales</taxon>
        <taxon>Paenibacillaceae</taxon>
        <taxon>Brevibacillus</taxon>
    </lineage>
</organism>
<evidence type="ECO:0000256" key="2">
    <source>
        <dbReference type="ARBA" id="ARBA00022448"/>
    </source>
</evidence>
<keyword evidence="2" id="KW-0813">Transport</keyword>
<keyword evidence="4 6" id="KW-1133">Transmembrane helix</keyword>
<evidence type="ECO:0000313" key="8">
    <source>
        <dbReference type="Proteomes" id="UP000012081"/>
    </source>
</evidence>
<dbReference type="EMBL" id="APBN01000006">
    <property type="protein sequence ID" value="EMT51839.1"/>
    <property type="molecule type" value="Genomic_DNA"/>
</dbReference>
<accession>M8D6E1</accession>
<dbReference type="OrthoDB" id="3652263at2"/>
<dbReference type="AlphaFoldDB" id="M8D6E1"/>
<dbReference type="GO" id="GO:0016020">
    <property type="term" value="C:membrane"/>
    <property type="evidence" value="ECO:0007669"/>
    <property type="project" value="UniProtKB-SubCell"/>
</dbReference>
<feature type="transmembrane region" description="Helical" evidence="6">
    <location>
        <begin position="506"/>
        <end position="527"/>
    </location>
</feature>
<evidence type="ECO:0000256" key="1">
    <source>
        <dbReference type="ARBA" id="ARBA00004141"/>
    </source>
</evidence>
<evidence type="ECO:0000256" key="3">
    <source>
        <dbReference type="ARBA" id="ARBA00022692"/>
    </source>
</evidence>
<name>M8D6E1_9BACL</name>
<dbReference type="PATRIC" id="fig|1300222.3.peg.3325"/>
<sequence>MEKQPENKKHPRALEPFTLLLTIGLSVIGAIIGMQLIVTLGISANTAIIGALIAMVISRIPVTLFRKYRSVHRQNLIQTAISSATFGAGNSLMIPIGIPFMMGHHELIIPMLIGAVLAMFVDAAILYRLFDSKVFPASGAWPPGIATAESIKAGDQGGKRAGWLGLGALGGIAGSAMGIPMSAFGVAFIGNIWALLMFGVGLLLRGYSVPLFGVDVNKLYIPHGFMIGAGVVALIQVTTIILKKKKTDAASAVEKEEPYTRTEKDTSRALGFGFIAYLVIALIIAIIGGVITKMSFGMLLLFLLFAAFAAFVHEVIVGIAAMHSGWFPAFAVALITLIIGILIGFPPLALGLLVGFSAATGPAFADMGYDLKTGYILRGNGEDMAYELDGRKQQFIAGMIAFGVAAIAVLIAYKGYFAQNLVPPVDKVYAATIEAGVSGDIARQLFLWAIPGAILQIVGGSKRQMGVLFATGLLLLNVPAGWAVLAGIVIRAVVLKVRGKQAETTMSILAAGFIAGDALYSFFSSVFKLKKL</sequence>
<feature type="transmembrane region" description="Helical" evidence="6">
    <location>
        <begin position="76"/>
        <end position="101"/>
    </location>
</feature>
<evidence type="ECO:0000256" key="5">
    <source>
        <dbReference type="ARBA" id="ARBA00023136"/>
    </source>
</evidence>
<evidence type="ECO:0008006" key="9">
    <source>
        <dbReference type="Google" id="ProtNLM"/>
    </source>
</evidence>
<comment type="subcellular location">
    <subcellularLocation>
        <location evidence="1">Membrane</location>
        <topology evidence="1">Multi-pass membrane protein</topology>
    </subcellularLocation>
</comment>
<feature type="transmembrane region" description="Helical" evidence="6">
    <location>
        <begin position="269"/>
        <end position="291"/>
    </location>
</feature>
<feature type="transmembrane region" description="Helical" evidence="6">
    <location>
        <begin position="224"/>
        <end position="242"/>
    </location>
</feature>
<comment type="caution">
    <text evidence="7">The sequence shown here is derived from an EMBL/GenBank/DDBJ whole genome shotgun (WGS) entry which is preliminary data.</text>
</comment>
<feature type="transmembrane region" description="Helical" evidence="6">
    <location>
        <begin position="107"/>
        <end position="130"/>
    </location>
</feature>
<dbReference type="STRING" id="1300222.I532_15891"/>
<feature type="transmembrane region" description="Helical" evidence="6">
    <location>
        <begin position="467"/>
        <end position="494"/>
    </location>
</feature>
<dbReference type="GO" id="GO:0035673">
    <property type="term" value="F:oligopeptide transmembrane transporter activity"/>
    <property type="evidence" value="ECO:0007669"/>
    <property type="project" value="InterPro"/>
</dbReference>
<keyword evidence="3 6" id="KW-0812">Transmembrane</keyword>
<proteinExistence type="predicted"/>
<feature type="transmembrane region" description="Helical" evidence="6">
    <location>
        <begin position="395"/>
        <end position="413"/>
    </location>
</feature>
<dbReference type="RefSeq" id="WP_003389429.1">
    <property type="nucleotide sequence ID" value="NZ_APBN01000006.1"/>
</dbReference>
<feature type="transmembrane region" description="Helical" evidence="6">
    <location>
        <begin position="44"/>
        <end position="64"/>
    </location>
</feature>
<feature type="transmembrane region" description="Helical" evidence="6">
    <location>
        <begin position="326"/>
        <end position="343"/>
    </location>
</feature>
<dbReference type="Pfam" id="PF03169">
    <property type="entry name" value="OPT"/>
    <property type="match status" value="2"/>
</dbReference>
<keyword evidence="8" id="KW-1185">Reference proteome</keyword>
<feature type="transmembrane region" description="Helical" evidence="6">
    <location>
        <begin position="297"/>
        <end position="319"/>
    </location>
</feature>
<dbReference type="InterPro" id="IPR004813">
    <property type="entry name" value="OPT"/>
</dbReference>
<protein>
    <recommendedName>
        <fullName evidence="9">OPT family oligopeptide transporter</fullName>
    </recommendedName>
</protein>
<reference evidence="7 8" key="1">
    <citation type="submission" date="2013-03" db="EMBL/GenBank/DDBJ databases">
        <title>Assembly of a new bacterial strain Brevibacillus borstelensis AK1.</title>
        <authorList>
            <person name="Rajan I."/>
            <person name="PoliReddy D."/>
            <person name="Sugumar T."/>
            <person name="Rathinam K."/>
            <person name="Alqarawi S."/>
            <person name="Khalil A.B."/>
            <person name="Sivakumar N."/>
        </authorList>
    </citation>
    <scope>NUCLEOTIDE SEQUENCE [LARGE SCALE GENOMIC DNA]</scope>
    <source>
        <strain evidence="7 8">AK1</strain>
    </source>
</reference>
<evidence type="ECO:0000256" key="4">
    <source>
        <dbReference type="ARBA" id="ARBA00022989"/>
    </source>
</evidence>
<gene>
    <name evidence="7" type="ORF">I532_15891</name>
</gene>
<dbReference type="GeneID" id="89501814"/>
<dbReference type="Proteomes" id="UP000012081">
    <property type="component" value="Unassembled WGS sequence"/>
</dbReference>